<sequence>MPAAVAVAAAAAVASKKRRLVQADATAAAPIDGFNSAKKQRVQEVSAIAKDAIIKLLGDKLSYEVTADEWNRLVELTQQHPSFEKHFTFPHDTEDGWVTPKKKKKPTHLNIVALDCEMCVTAPLSDRHARKSNALIRVSAVDGEDMVRHIVSDIIVHQPEDGYRMVDPKTDIHGITLAMIDQSKISVAKAQKHLLKFINADTIVVGHSVHGDLASLRLNHRRVIDTALIFQRKSGNPSRATPGLKCLTKFLLDFEMPDGHDSAIDAQASMLAAKYAARNECGAIIPSATELHGPRLEPRRGASTLEPSGPPQLVPSAFTMPASATPCADPPSERVPLTFKLSEEKMVARSCRLRVHRLSRGIETEDIKQFFVQHASVVPMLVENITWQPKQNRGSTNVTFKTPQHAALAFQSIEGKSEELDSVGRPQKVVTIARKSGKAFKNVKVGVM</sequence>
<evidence type="ECO:0000313" key="7">
    <source>
        <dbReference type="EMBL" id="KAJ0407432.1"/>
    </source>
</evidence>
<dbReference type="SMART" id="SM00479">
    <property type="entry name" value="EXOIII"/>
    <property type="match status" value="1"/>
</dbReference>
<name>A0AAD5MGZ2_PYTIN</name>
<keyword evidence="5" id="KW-0539">Nucleus</keyword>
<feature type="domain" description="Exonuclease" evidence="6">
    <location>
        <begin position="110"/>
        <end position="282"/>
    </location>
</feature>
<proteinExistence type="inferred from homology"/>
<gene>
    <name evidence="7" type="ORF">P43SY_004973</name>
</gene>
<dbReference type="GO" id="GO:0005634">
    <property type="term" value="C:nucleus"/>
    <property type="evidence" value="ECO:0007669"/>
    <property type="project" value="UniProtKB-SubCell"/>
</dbReference>
<dbReference type="CDD" id="cd00590">
    <property type="entry name" value="RRM_SF"/>
    <property type="match status" value="1"/>
</dbReference>
<dbReference type="InterPro" id="IPR047021">
    <property type="entry name" value="REXO1/3/4-like"/>
</dbReference>
<keyword evidence="8" id="KW-1185">Reference proteome</keyword>
<dbReference type="PANTHER" id="PTHR12801:SF115">
    <property type="entry name" value="FI18136P1-RELATED"/>
    <property type="match status" value="1"/>
</dbReference>
<reference evidence="7" key="1">
    <citation type="submission" date="2021-12" db="EMBL/GenBank/DDBJ databases">
        <title>Prjna785345.</title>
        <authorList>
            <person name="Rujirawat T."/>
            <person name="Krajaejun T."/>
        </authorList>
    </citation>
    <scope>NUCLEOTIDE SEQUENCE</scope>
    <source>
        <strain evidence="7">Pi057C3</strain>
    </source>
</reference>
<dbReference type="InterPro" id="IPR012677">
    <property type="entry name" value="Nucleotide-bd_a/b_plait_sf"/>
</dbReference>
<evidence type="ECO:0000256" key="4">
    <source>
        <dbReference type="ARBA" id="ARBA00022801"/>
    </source>
</evidence>
<dbReference type="Proteomes" id="UP001209570">
    <property type="component" value="Unassembled WGS sequence"/>
</dbReference>
<dbReference type="Gene3D" id="3.30.70.330">
    <property type="match status" value="1"/>
</dbReference>
<dbReference type="SUPFAM" id="SSF54928">
    <property type="entry name" value="RNA-binding domain, RBD"/>
    <property type="match status" value="1"/>
</dbReference>
<keyword evidence="3" id="KW-0540">Nuclease</keyword>
<dbReference type="Gene3D" id="3.30.420.10">
    <property type="entry name" value="Ribonuclease H-like superfamily/Ribonuclease H"/>
    <property type="match status" value="1"/>
</dbReference>
<comment type="subcellular location">
    <subcellularLocation>
        <location evidence="1">Nucleus</location>
    </subcellularLocation>
</comment>
<evidence type="ECO:0000256" key="1">
    <source>
        <dbReference type="ARBA" id="ARBA00004123"/>
    </source>
</evidence>
<dbReference type="InterPro" id="IPR013520">
    <property type="entry name" value="Ribonucl_H"/>
</dbReference>
<dbReference type="AlphaFoldDB" id="A0AAD5MGZ2"/>
<dbReference type="InterPro" id="IPR036397">
    <property type="entry name" value="RNaseH_sf"/>
</dbReference>
<accession>A0AAD5MGZ2</accession>
<dbReference type="EMBL" id="JAKCXM010000021">
    <property type="protein sequence ID" value="KAJ0407432.1"/>
    <property type="molecule type" value="Genomic_DNA"/>
</dbReference>
<comment type="caution">
    <text evidence="7">The sequence shown here is derived from an EMBL/GenBank/DDBJ whole genome shotgun (WGS) entry which is preliminary data.</text>
</comment>
<evidence type="ECO:0000256" key="5">
    <source>
        <dbReference type="ARBA" id="ARBA00023242"/>
    </source>
</evidence>
<evidence type="ECO:0000256" key="3">
    <source>
        <dbReference type="ARBA" id="ARBA00022722"/>
    </source>
</evidence>
<protein>
    <recommendedName>
        <fullName evidence="6">Exonuclease domain-containing protein</fullName>
    </recommendedName>
</protein>
<keyword evidence="4" id="KW-0378">Hydrolase</keyword>
<dbReference type="InterPro" id="IPR012337">
    <property type="entry name" value="RNaseH-like_sf"/>
</dbReference>
<dbReference type="PANTHER" id="PTHR12801">
    <property type="entry name" value="RNA EXONUCLEASE REXO1 / RECO3 FAMILY MEMBER-RELATED"/>
    <property type="match status" value="1"/>
</dbReference>
<evidence type="ECO:0000256" key="2">
    <source>
        <dbReference type="ARBA" id="ARBA00006357"/>
    </source>
</evidence>
<dbReference type="SUPFAM" id="SSF53098">
    <property type="entry name" value="Ribonuclease H-like"/>
    <property type="match status" value="1"/>
</dbReference>
<evidence type="ECO:0000259" key="6">
    <source>
        <dbReference type="SMART" id="SM00479"/>
    </source>
</evidence>
<comment type="similarity">
    <text evidence="2">Belongs to the REXO1/REXO3 family.</text>
</comment>
<evidence type="ECO:0000313" key="8">
    <source>
        <dbReference type="Proteomes" id="UP001209570"/>
    </source>
</evidence>
<dbReference type="InterPro" id="IPR035979">
    <property type="entry name" value="RBD_domain_sf"/>
</dbReference>
<organism evidence="7 8">
    <name type="scientific">Pythium insidiosum</name>
    <name type="common">Pythiosis disease agent</name>
    <dbReference type="NCBI Taxonomy" id="114742"/>
    <lineage>
        <taxon>Eukaryota</taxon>
        <taxon>Sar</taxon>
        <taxon>Stramenopiles</taxon>
        <taxon>Oomycota</taxon>
        <taxon>Peronosporomycetes</taxon>
        <taxon>Pythiales</taxon>
        <taxon>Pythiaceae</taxon>
        <taxon>Pythium</taxon>
    </lineage>
</organism>
<dbReference type="Pfam" id="PF00929">
    <property type="entry name" value="RNase_T"/>
    <property type="match status" value="1"/>
</dbReference>
<dbReference type="GO" id="GO:0004527">
    <property type="term" value="F:exonuclease activity"/>
    <property type="evidence" value="ECO:0007669"/>
    <property type="project" value="InterPro"/>
</dbReference>
<dbReference type="GO" id="GO:0003676">
    <property type="term" value="F:nucleic acid binding"/>
    <property type="evidence" value="ECO:0007669"/>
    <property type="project" value="InterPro"/>
</dbReference>